<evidence type="ECO:0000256" key="2">
    <source>
        <dbReference type="ARBA" id="ARBA00022801"/>
    </source>
</evidence>
<reference evidence="5 6" key="1">
    <citation type="submission" date="2014-06" db="EMBL/GenBank/DDBJ databases">
        <authorList>
            <consortium name="DOE Joint Genome Institute"/>
            <person name="Kuo A."/>
            <person name="Kohler A."/>
            <person name="Nagy L.G."/>
            <person name="Floudas D."/>
            <person name="Copeland A."/>
            <person name="Barry K.W."/>
            <person name="Cichocki N."/>
            <person name="Veneault-Fourrey C."/>
            <person name="LaButti K."/>
            <person name="Lindquist E.A."/>
            <person name="Lipzen A."/>
            <person name="Lundell T."/>
            <person name="Morin E."/>
            <person name="Murat C."/>
            <person name="Sun H."/>
            <person name="Tunlid A."/>
            <person name="Henrissat B."/>
            <person name="Grigoriev I.V."/>
            <person name="Hibbett D.S."/>
            <person name="Martin F."/>
            <person name="Nordberg H.P."/>
            <person name="Cantor M.N."/>
            <person name="Hua S.X."/>
        </authorList>
    </citation>
    <scope>NUCLEOTIDE SEQUENCE [LARGE SCALE GENOMIC DNA]</scope>
    <source>
        <strain evidence="5 6">ATCC 200175</strain>
    </source>
</reference>
<feature type="chain" id="PRO_5005111914" description="Carboxylic ester hydrolase" evidence="3">
    <location>
        <begin position="22"/>
        <end position="548"/>
    </location>
</feature>
<evidence type="ECO:0000259" key="4">
    <source>
        <dbReference type="Pfam" id="PF00135"/>
    </source>
</evidence>
<evidence type="ECO:0000313" key="6">
    <source>
        <dbReference type="Proteomes" id="UP000053647"/>
    </source>
</evidence>
<dbReference type="PROSITE" id="PS00122">
    <property type="entry name" value="CARBOXYLESTERASE_B_1"/>
    <property type="match status" value="1"/>
</dbReference>
<dbReference type="EC" id="3.1.1.-" evidence="3"/>
<dbReference type="ESTHER" id="paxin-a0a0c9sv23">
    <property type="family name" value="Fungal_carboxylesterase_lipase"/>
</dbReference>
<dbReference type="InterPro" id="IPR019819">
    <property type="entry name" value="Carboxylesterase_B_CS"/>
</dbReference>
<dbReference type="InterPro" id="IPR002018">
    <property type="entry name" value="CarbesteraseB"/>
</dbReference>
<dbReference type="PANTHER" id="PTHR11559">
    <property type="entry name" value="CARBOXYLESTERASE"/>
    <property type="match status" value="1"/>
</dbReference>
<accession>A0A0C9SV23</accession>
<protein>
    <recommendedName>
        <fullName evidence="3">Carboxylic ester hydrolase</fullName>
        <ecNumber evidence="3">3.1.1.-</ecNumber>
    </recommendedName>
</protein>
<feature type="signal peptide" evidence="3">
    <location>
        <begin position="1"/>
        <end position="21"/>
    </location>
</feature>
<keyword evidence="3" id="KW-0732">Signal</keyword>
<dbReference type="EMBL" id="KN820333">
    <property type="protein sequence ID" value="KIJ06425.1"/>
    <property type="molecule type" value="Genomic_DNA"/>
</dbReference>
<feature type="domain" description="Carboxylesterase type B" evidence="4">
    <location>
        <begin position="22"/>
        <end position="517"/>
    </location>
</feature>
<keyword evidence="2 3" id="KW-0378">Hydrolase</keyword>
<dbReference type="AlphaFoldDB" id="A0A0C9SV23"/>
<dbReference type="PROSITE" id="PS00941">
    <property type="entry name" value="CARBOXYLESTERASE_B_2"/>
    <property type="match status" value="1"/>
</dbReference>
<dbReference type="InterPro" id="IPR050309">
    <property type="entry name" value="Type-B_Carboxylest/Lipase"/>
</dbReference>
<gene>
    <name evidence="5" type="ORF">PAXINDRAFT_121643</name>
</gene>
<dbReference type="InterPro" id="IPR029058">
    <property type="entry name" value="AB_hydrolase_fold"/>
</dbReference>
<keyword evidence="6" id="KW-1185">Reference proteome</keyword>
<evidence type="ECO:0000313" key="5">
    <source>
        <dbReference type="EMBL" id="KIJ06425.1"/>
    </source>
</evidence>
<organism evidence="5 6">
    <name type="scientific">Paxillus involutus ATCC 200175</name>
    <dbReference type="NCBI Taxonomy" id="664439"/>
    <lineage>
        <taxon>Eukaryota</taxon>
        <taxon>Fungi</taxon>
        <taxon>Dikarya</taxon>
        <taxon>Basidiomycota</taxon>
        <taxon>Agaricomycotina</taxon>
        <taxon>Agaricomycetes</taxon>
        <taxon>Agaricomycetidae</taxon>
        <taxon>Boletales</taxon>
        <taxon>Paxilineae</taxon>
        <taxon>Paxillaceae</taxon>
        <taxon>Paxillus</taxon>
    </lineage>
</organism>
<sequence>MSQAVLSLLLAGLAYFLGNRSSPTVTLDSATVTGLSSGSVNEFLGIPFAQPPTGQLRFQLPQALPPYNASFSATAYGPACPQRAKEILIGSGLPTETLDYLKFFNNSIVAPLPAEDCLTLNVIAPSDATPDSKLPVVVWIYGGAFEGGTTKGYNGTVIVDKAVSLGVPAIYVSMNYRLNAFGFLASQEVKDAGVGNLGLQDQRLALYWIQKYINAFGGDPTKVTIWGESAGAISAALHMVTNDGNPDGLFRAAFMQSGSAFPVGDILKGQKYYDALVSETRCSSASDTLQCLREVPYETLLDAVNQSPSAFSYQSTVLAWQPRVDGVFLTDEPHKLVQQGSVANIPFVNGVCDDEGTLFSFPSLNITTISLRTDAQFEEYLKTYRFPDAPITTIQELMEFYPANVSQGSPFDTGGLNAITPQFKRIAAFQGDVTFEAFRRFLLQQRSGKQPLWTYVTKRLKTLPVLGAFHGSDIFNVYGGQDMASYLVRFVNNLDPNGGTDLYWPQYTTAKPHMLEFLDGLIPQALTEDTYRVEAMEFLTNVMLGYSL</sequence>
<evidence type="ECO:0000256" key="3">
    <source>
        <dbReference type="RuleBase" id="RU361235"/>
    </source>
</evidence>
<dbReference type="Gene3D" id="3.40.50.1820">
    <property type="entry name" value="alpha/beta hydrolase"/>
    <property type="match status" value="1"/>
</dbReference>
<name>A0A0C9SV23_PAXIN</name>
<dbReference type="InterPro" id="IPR019826">
    <property type="entry name" value="Carboxylesterase_B_AS"/>
</dbReference>
<dbReference type="SUPFAM" id="SSF53474">
    <property type="entry name" value="alpha/beta-Hydrolases"/>
    <property type="match status" value="1"/>
</dbReference>
<dbReference type="HOGENOM" id="CLU_006586_10_6_1"/>
<dbReference type="OrthoDB" id="408631at2759"/>
<dbReference type="Proteomes" id="UP000053647">
    <property type="component" value="Unassembled WGS sequence"/>
</dbReference>
<dbReference type="GO" id="GO:0016787">
    <property type="term" value="F:hydrolase activity"/>
    <property type="evidence" value="ECO:0007669"/>
    <property type="project" value="UniProtKB-KW"/>
</dbReference>
<evidence type="ECO:0000256" key="1">
    <source>
        <dbReference type="ARBA" id="ARBA00005964"/>
    </source>
</evidence>
<dbReference type="Pfam" id="PF00135">
    <property type="entry name" value="COesterase"/>
    <property type="match status" value="1"/>
</dbReference>
<reference evidence="6" key="2">
    <citation type="submission" date="2015-01" db="EMBL/GenBank/DDBJ databases">
        <title>Evolutionary Origins and Diversification of the Mycorrhizal Mutualists.</title>
        <authorList>
            <consortium name="DOE Joint Genome Institute"/>
            <consortium name="Mycorrhizal Genomics Consortium"/>
            <person name="Kohler A."/>
            <person name="Kuo A."/>
            <person name="Nagy L.G."/>
            <person name="Floudas D."/>
            <person name="Copeland A."/>
            <person name="Barry K.W."/>
            <person name="Cichocki N."/>
            <person name="Veneault-Fourrey C."/>
            <person name="LaButti K."/>
            <person name="Lindquist E.A."/>
            <person name="Lipzen A."/>
            <person name="Lundell T."/>
            <person name="Morin E."/>
            <person name="Murat C."/>
            <person name="Riley R."/>
            <person name="Ohm R."/>
            <person name="Sun H."/>
            <person name="Tunlid A."/>
            <person name="Henrissat B."/>
            <person name="Grigoriev I.V."/>
            <person name="Hibbett D.S."/>
            <person name="Martin F."/>
        </authorList>
    </citation>
    <scope>NUCLEOTIDE SEQUENCE [LARGE SCALE GENOMIC DNA]</scope>
    <source>
        <strain evidence="6">ATCC 200175</strain>
    </source>
</reference>
<comment type="similarity">
    <text evidence="1 3">Belongs to the type-B carboxylesterase/lipase family.</text>
</comment>
<proteinExistence type="inferred from homology"/>